<proteinExistence type="predicted"/>
<dbReference type="EMBL" id="MN740969">
    <property type="protein sequence ID" value="QHU20592.1"/>
    <property type="molecule type" value="Genomic_DNA"/>
</dbReference>
<sequence length="111" mass="11814">MSALDTLRILGSTGWFSRISCGFAWLLRFDNGVAECVPCLRGEGGAEGIKTRLDTFSPIGKISDGVGCGVVGTNGEAGTGWFSVVEFEGSNCSSVEIVRDTMDVFEFIIHV</sequence>
<reference evidence="1" key="1">
    <citation type="journal article" date="2020" name="Nature">
        <title>Giant virus diversity and host interactions through global metagenomics.</title>
        <authorList>
            <person name="Schulz F."/>
            <person name="Roux S."/>
            <person name="Paez-Espino D."/>
            <person name="Jungbluth S."/>
            <person name="Walsh D.A."/>
            <person name="Denef V.J."/>
            <person name="McMahon K.D."/>
            <person name="Konstantinidis K.T."/>
            <person name="Eloe-Fadrosh E.A."/>
            <person name="Kyrpides N.C."/>
            <person name="Woyke T."/>
        </authorList>
    </citation>
    <scope>NUCLEOTIDE SEQUENCE</scope>
    <source>
        <strain evidence="1">GVMAG-S-3300013093-109</strain>
    </source>
</reference>
<evidence type="ECO:0000313" key="1">
    <source>
        <dbReference type="EMBL" id="QHU20592.1"/>
    </source>
</evidence>
<dbReference type="AlphaFoldDB" id="A0A6C0KRK3"/>
<protein>
    <submittedName>
        <fullName evidence="1">Uncharacterized protein</fullName>
    </submittedName>
</protein>
<organism evidence="1">
    <name type="scientific">viral metagenome</name>
    <dbReference type="NCBI Taxonomy" id="1070528"/>
    <lineage>
        <taxon>unclassified sequences</taxon>
        <taxon>metagenomes</taxon>
        <taxon>organismal metagenomes</taxon>
    </lineage>
</organism>
<accession>A0A6C0KRK3</accession>
<name>A0A6C0KRK3_9ZZZZ</name>